<organism evidence="2 3">
    <name type="scientific">Tengunoibacter tsumagoiensis</name>
    <dbReference type="NCBI Taxonomy" id="2014871"/>
    <lineage>
        <taxon>Bacteria</taxon>
        <taxon>Bacillati</taxon>
        <taxon>Chloroflexota</taxon>
        <taxon>Ktedonobacteria</taxon>
        <taxon>Ktedonobacterales</taxon>
        <taxon>Dictyobacteraceae</taxon>
        <taxon>Tengunoibacter</taxon>
    </lineage>
</organism>
<evidence type="ECO:0000256" key="1">
    <source>
        <dbReference type="SAM" id="Phobius"/>
    </source>
</evidence>
<keyword evidence="3" id="KW-1185">Reference proteome</keyword>
<proteinExistence type="predicted"/>
<comment type="caution">
    <text evidence="2">The sequence shown here is derived from an EMBL/GenBank/DDBJ whole genome shotgun (WGS) entry which is preliminary data.</text>
</comment>
<keyword evidence="1" id="KW-1133">Transmembrane helix</keyword>
<keyword evidence="1" id="KW-0472">Membrane</keyword>
<reference evidence="3" key="1">
    <citation type="submission" date="2018-12" db="EMBL/GenBank/DDBJ databases">
        <title>Tengunoibacter tsumagoiensis gen. nov., sp. nov., Dictyobacter kobayashii sp. nov., D. alpinus sp. nov., and D. joshuensis sp. nov. and description of Dictyobacteraceae fam. nov. within the order Ktedonobacterales isolated from Tengu-no-mugimeshi.</title>
        <authorList>
            <person name="Wang C.M."/>
            <person name="Zheng Y."/>
            <person name="Sakai Y."/>
            <person name="Toyoda A."/>
            <person name="Minakuchi Y."/>
            <person name="Abe K."/>
            <person name="Yokota A."/>
            <person name="Yabe S."/>
        </authorList>
    </citation>
    <scope>NUCLEOTIDE SEQUENCE [LARGE SCALE GENOMIC DNA]</scope>
    <source>
        <strain evidence="3">Uno3</strain>
    </source>
</reference>
<feature type="transmembrane region" description="Helical" evidence="1">
    <location>
        <begin position="105"/>
        <end position="125"/>
    </location>
</feature>
<name>A0A401ZWK2_9CHLR</name>
<accession>A0A401ZWK2</accession>
<feature type="transmembrane region" description="Helical" evidence="1">
    <location>
        <begin position="70"/>
        <end position="93"/>
    </location>
</feature>
<keyword evidence="1" id="KW-0812">Transmembrane</keyword>
<dbReference type="AlphaFoldDB" id="A0A401ZWK2"/>
<feature type="transmembrane region" description="Helical" evidence="1">
    <location>
        <begin position="137"/>
        <end position="155"/>
    </location>
</feature>
<gene>
    <name evidence="2" type="ORF">KTT_11480</name>
</gene>
<dbReference type="EMBL" id="BIFR01000001">
    <property type="protein sequence ID" value="GCE11289.1"/>
    <property type="molecule type" value="Genomic_DNA"/>
</dbReference>
<evidence type="ECO:0000313" key="2">
    <source>
        <dbReference type="EMBL" id="GCE11289.1"/>
    </source>
</evidence>
<sequence>MVSPQGFLRGWKALYLMTRGYFEMSIGDGPPVEANPSTDSVDGEKVASMAIERTVVSGQPWFWRVWGAKAFWRGLIVGLFPALGIWLWILPFVAQWPESVNAQLFLLHFWIFWFCLFTALLALFLNTLAGRNSLSFLLGWLPASLFTVFSLFVVLNQLAAPLLNVTLLQPWVDPVSDTITLQPGQIATADLIAVTYLSYDKLPEGERVDLIIHVRLQNLFADDLNLLPLKFHTVTHNLDDSDNSAELTADGFDYRGNNLFGHNGEISLKGWSTLEGDLIFSYSSAPGTPLPDQFIWSEGPQKHFIWQMSAQQ</sequence>
<protein>
    <recommendedName>
        <fullName evidence="4">DUF4352 domain-containing protein</fullName>
    </recommendedName>
</protein>
<evidence type="ECO:0000313" key="3">
    <source>
        <dbReference type="Proteomes" id="UP000287352"/>
    </source>
</evidence>
<dbReference type="Proteomes" id="UP000287352">
    <property type="component" value="Unassembled WGS sequence"/>
</dbReference>
<evidence type="ECO:0008006" key="4">
    <source>
        <dbReference type="Google" id="ProtNLM"/>
    </source>
</evidence>